<evidence type="ECO:0000313" key="4">
    <source>
        <dbReference type="WBParaSite" id="SVE_0327700.1"/>
    </source>
</evidence>
<dbReference type="GO" id="GO:0045454">
    <property type="term" value="P:cell redox homeostasis"/>
    <property type="evidence" value="ECO:0007669"/>
    <property type="project" value="TreeGrafter"/>
</dbReference>
<dbReference type="STRING" id="75913.A0A0K0F394"/>
<dbReference type="PANTHER" id="PTHR43503:SF4">
    <property type="entry name" value="PEROXIREDOXIN-6"/>
    <property type="match status" value="1"/>
</dbReference>
<dbReference type="PROSITE" id="PS51352">
    <property type="entry name" value="THIOREDOXIN_2"/>
    <property type="match status" value="1"/>
</dbReference>
<reference evidence="4" key="2">
    <citation type="submission" date="2015-08" db="UniProtKB">
        <authorList>
            <consortium name="WormBaseParasite"/>
        </authorList>
    </citation>
    <scope>IDENTIFICATION</scope>
</reference>
<keyword evidence="1" id="KW-1133">Transmembrane helix</keyword>
<dbReference type="Gene3D" id="3.40.30.10">
    <property type="entry name" value="Glutaredoxin"/>
    <property type="match status" value="1"/>
</dbReference>
<accession>A0A0K0F394</accession>
<dbReference type="GO" id="GO:0016209">
    <property type="term" value="F:antioxidant activity"/>
    <property type="evidence" value="ECO:0007669"/>
    <property type="project" value="InterPro"/>
</dbReference>
<sequence>MEVDTTKKWGKYLLYPIIVLPCMKEIHVASVVLITYMTSHADFTPVCTTEFAKVVEFAPEFEKRDVKTIALSIDDEGCYKKKVHDIITCGKHGIGNQLGMLDSEEIDPDGMALTARTVFVIGPRKQLTLNIFYPATTGKNFDEILRVIDSLQLTATKKVVTSIN</sequence>
<dbReference type="PANTHER" id="PTHR43503">
    <property type="entry name" value="MCG48959-RELATED"/>
    <property type="match status" value="1"/>
</dbReference>
<keyword evidence="1" id="KW-0812">Transmembrane</keyword>
<dbReference type="GO" id="GO:0005739">
    <property type="term" value="C:mitochondrion"/>
    <property type="evidence" value="ECO:0007669"/>
    <property type="project" value="TreeGrafter"/>
</dbReference>
<evidence type="ECO:0000259" key="2">
    <source>
        <dbReference type="PROSITE" id="PS51352"/>
    </source>
</evidence>
<protein>
    <submittedName>
        <fullName evidence="4">Peroxiredoxin-6 (inferred by orthology to a human protein)</fullName>
    </submittedName>
</protein>
<keyword evidence="3" id="KW-1185">Reference proteome</keyword>
<organism evidence="3 4">
    <name type="scientific">Strongyloides venezuelensis</name>
    <name type="common">Threadworm</name>
    <dbReference type="NCBI Taxonomy" id="75913"/>
    <lineage>
        <taxon>Eukaryota</taxon>
        <taxon>Metazoa</taxon>
        <taxon>Ecdysozoa</taxon>
        <taxon>Nematoda</taxon>
        <taxon>Chromadorea</taxon>
        <taxon>Rhabditida</taxon>
        <taxon>Tylenchina</taxon>
        <taxon>Panagrolaimomorpha</taxon>
        <taxon>Strongyloidoidea</taxon>
        <taxon>Strongyloididae</taxon>
        <taxon>Strongyloides</taxon>
    </lineage>
</organism>
<reference evidence="3" key="1">
    <citation type="submission" date="2014-07" db="EMBL/GenBank/DDBJ databases">
        <authorList>
            <person name="Martin A.A"/>
            <person name="De Silva N."/>
        </authorList>
    </citation>
    <scope>NUCLEOTIDE SEQUENCE</scope>
</reference>
<dbReference type="InterPro" id="IPR036249">
    <property type="entry name" value="Thioredoxin-like_sf"/>
</dbReference>
<keyword evidence="1" id="KW-0472">Membrane</keyword>
<dbReference type="Pfam" id="PF00578">
    <property type="entry name" value="AhpC-TSA"/>
    <property type="match status" value="1"/>
</dbReference>
<feature type="domain" description="Thioredoxin" evidence="2">
    <location>
        <begin position="1"/>
        <end position="153"/>
    </location>
</feature>
<evidence type="ECO:0000313" key="3">
    <source>
        <dbReference type="Proteomes" id="UP000035680"/>
    </source>
</evidence>
<evidence type="ECO:0000256" key="1">
    <source>
        <dbReference type="SAM" id="Phobius"/>
    </source>
</evidence>
<dbReference type="GO" id="GO:0016491">
    <property type="term" value="F:oxidoreductase activity"/>
    <property type="evidence" value="ECO:0007669"/>
    <property type="project" value="InterPro"/>
</dbReference>
<dbReference type="AlphaFoldDB" id="A0A0K0F394"/>
<feature type="transmembrane region" description="Helical" evidence="1">
    <location>
        <begin position="12"/>
        <end position="37"/>
    </location>
</feature>
<dbReference type="InterPro" id="IPR000866">
    <property type="entry name" value="AhpC/TSA"/>
</dbReference>
<name>A0A0K0F394_STRVS</name>
<dbReference type="SUPFAM" id="SSF52833">
    <property type="entry name" value="Thioredoxin-like"/>
    <property type="match status" value="1"/>
</dbReference>
<dbReference type="Proteomes" id="UP000035680">
    <property type="component" value="Unassembled WGS sequence"/>
</dbReference>
<dbReference type="WBParaSite" id="SVE_0327700.1">
    <property type="protein sequence ID" value="SVE_0327700.1"/>
    <property type="gene ID" value="SVE_0327700"/>
</dbReference>
<dbReference type="Gene3D" id="3.30.1020.10">
    <property type="entry name" value="Antioxidant, Horf6, Chain A, domain2"/>
    <property type="match status" value="1"/>
</dbReference>
<dbReference type="InterPro" id="IPR013766">
    <property type="entry name" value="Thioredoxin_domain"/>
</dbReference>
<proteinExistence type="predicted"/>
<dbReference type="GO" id="GO:0005829">
    <property type="term" value="C:cytosol"/>
    <property type="evidence" value="ECO:0007669"/>
    <property type="project" value="TreeGrafter"/>
</dbReference>